<proteinExistence type="predicted"/>
<dbReference type="STRING" id="913024.SAMN05421741_11835"/>
<evidence type="ECO:0000256" key="1">
    <source>
        <dbReference type="SAM" id="Phobius"/>
    </source>
</evidence>
<protein>
    <submittedName>
        <fullName evidence="2">Uncharacterized protein</fullName>
    </submittedName>
</protein>
<name>A0A1I5E0M5_9FLAO</name>
<gene>
    <name evidence="2" type="ORF">SAMN05421741_11835</name>
</gene>
<dbReference type="AlphaFoldDB" id="A0A1I5E0M5"/>
<accession>A0A1I5E0M5</accession>
<keyword evidence="3" id="KW-1185">Reference proteome</keyword>
<evidence type="ECO:0000313" key="3">
    <source>
        <dbReference type="Proteomes" id="UP000199036"/>
    </source>
</evidence>
<feature type="transmembrane region" description="Helical" evidence="1">
    <location>
        <begin position="7"/>
        <end position="29"/>
    </location>
</feature>
<keyword evidence="1" id="KW-1133">Transmembrane helix</keyword>
<dbReference type="EMBL" id="FOVI01000018">
    <property type="protein sequence ID" value="SFO05074.1"/>
    <property type="molecule type" value="Genomic_DNA"/>
</dbReference>
<evidence type="ECO:0000313" key="2">
    <source>
        <dbReference type="EMBL" id="SFO05074.1"/>
    </source>
</evidence>
<feature type="transmembrane region" description="Helical" evidence="1">
    <location>
        <begin position="41"/>
        <end position="62"/>
    </location>
</feature>
<dbReference type="RefSeq" id="WP_143095648.1">
    <property type="nucleotide sequence ID" value="NZ_FOVI01000018.1"/>
</dbReference>
<dbReference type="Proteomes" id="UP000199036">
    <property type="component" value="Unassembled WGS sequence"/>
</dbReference>
<keyword evidence="1" id="KW-0472">Membrane</keyword>
<reference evidence="3" key="1">
    <citation type="submission" date="2016-10" db="EMBL/GenBank/DDBJ databases">
        <authorList>
            <person name="Varghese N."/>
            <person name="Submissions S."/>
        </authorList>
    </citation>
    <scope>NUCLEOTIDE SEQUENCE [LARGE SCALE GENOMIC DNA]</scope>
    <source>
        <strain evidence="3">DS-12</strain>
    </source>
</reference>
<keyword evidence="1" id="KW-0812">Transmembrane</keyword>
<organism evidence="2 3">
    <name type="scientific">Paenimyroides ummariense</name>
    <dbReference type="NCBI Taxonomy" id="913024"/>
    <lineage>
        <taxon>Bacteria</taxon>
        <taxon>Pseudomonadati</taxon>
        <taxon>Bacteroidota</taxon>
        <taxon>Flavobacteriia</taxon>
        <taxon>Flavobacteriales</taxon>
        <taxon>Flavobacteriaceae</taxon>
        <taxon>Paenimyroides</taxon>
    </lineage>
</organism>
<sequence length="67" mass="8044">MKNELKIFLFNIAIILLCAVTLLFTSLLLDWRFIDAYFARQMVVYALMLVQAFVYMRVFMLFNKVRL</sequence>